<keyword evidence="3" id="KW-1185">Reference proteome</keyword>
<dbReference type="Proteomes" id="UP001153148">
    <property type="component" value="Unassembled WGS sequence"/>
</dbReference>
<evidence type="ECO:0000313" key="2">
    <source>
        <dbReference type="EMBL" id="CAG2053034.1"/>
    </source>
</evidence>
<sequence length="178" mass="19141">MTLTPYLACSTRRASDHALSAALVAPYTDKPGNAWLAQWLVHEHPDTRPRLSAPCCADGAPPRTPVLSRNLSLPPCGGHSPPREHGTSIGSCRMPRHPPRTPPPLESLAVTSSKINKTQQNKPSIPHESHVDCSTYLMKIYASQTLTAILLVCVQQPTLVSVPTTISPPAPIPILMAI</sequence>
<dbReference type="EMBL" id="CAJPIN010000095">
    <property type="protein sequence ID" value="CAG2053034.1"/>
    <property type="molecule type" value="Genomic_DNA"/>
</dbReference>
<gene>
    <name evidence="2" type="ORF">TPAB3V08_LOCUS124</name>
</gene>
<organism evidence="2 3">
    <name type="scientific">Timema podura</name>
    <name type="common">Walking stick</name>
    <dbReference type="NCBI Taxonomy" id="61482"/>
    <lineage>
        <taxon>Eukaryota</taxon>
        <taxon>Metazoa</taxon>
        <taxon>Ecdysozoa</taxon>
        <taxon>Arthropoda</taxon>
        <taxon>Hexapoda</taxon>
        <taxon>Insecta</taxon>
        <taxon>Pterygota</taxon>
        <taxon>Neoptera</taxon>
        <taxon>Polyneoptera</taxon>
        <taxon>Phasmatodea</taxon>
        <taxon>Timematodea</taxon>
        <taxon>Timematoidea</taxon>
        <taxon>Timematidae</taxon>
        <taxon>Timema</taxon>
    </lineage>
</organism>
<evidence type="ECO:0000256" key="1">
    <source>
        <dbReference type="SAM" id="MobiDB-lite"/>
    </source>
</evidence>
<protein>
    <submittedName>
        <fullName evidence="2">Uncharacterized protein</fullName>
    </submittedName>
</protein>
<accession>A0ABN7ND04</accession>
<reference evidence="2" key="1">
    <citation type="submission" date="2021-03" db="EMBL/GenBank/DDBJ databases">
        <authorList>
            <person name="Tran Van P."/>
        </authorList>
    </citation>
    <scope>NUCLEOTIDE SEQUENCE</scope>
</reference>
<feature type="region of interest" description="Disordered" evidence="1">
    <location>
        <begin position="75"/>
        <end position="101"/>
    </location>
</feature>
<name>A0ABN7ND04_TIMPD</name>
<proteinExistence type="predicted"/>
<comment type="caution">
    <text evidence="2">The sequence shown here is derived from an EMBL/GenBank/DDBJ whole genome shotgun (WGS) entry which is preliminary data.</text>
</comment>
<evidence type="ECO:0000313" key="3">
    <source>
        <dbReference type="Proteomes" id="UP001153148"/>
    </source>
</evidence>